<gene>
    <name evidence="1" type="ORF">BJX66DRAFT_229036</name>
</gene>
<comment type="caution">
    <text evidence="1">The sequence shown here is derived from an EMBL/GenBank/DDBJ whole genome shotgun (WGS) entry which is preliminary data.</text>
</comment>
<keyword evidence="2" id="KW-1185">Reference proteome</keyword>
<name>A0ABR4GL57_9EURO</name>
<dbReference type="Proteomes" id="UP001610563">
    <property type="component" value="Unassembled WGS sequence"/>
</dbReference>
<reference evidence="1 2" key="1">
    <citation type="submission" date="2024-07" db="EMBL/GenBank/DDBJ databases">
        <title>Section-level genome sequencing and comparative genomics of Aspergillus sections Usti and Cavernicolus.</title>
        <authorList>
            <consortium name="Lawrence Berkeley National Laboratory"/>
            <person name="Nybo J.L."/>
            <person name="Vesth T.C."/>
            <person name="Theobald S."/>
            <person name="Frisvad J.C."/>
            <person name="Larsen T.O."/>
            <person name="Kjaerboelling I."/>
            <person name="Rothschild-Mancinelli K."/>
            <person name="Lyhne E.K."/>
            <person name="Kogle M.E."/>
            <person name="Barry K."/>
            <person name="Clum A."/>
            <person name="Na H."/>
            <person name="Ledsgaard L."/>
            <person name="Lin J."/>
            <person name="Lipzen A."/>
            <person name="Kuo A."/>
            <person name="Riley R."/>
            <person name="Mondo S."/>
            <person name="Labutti K."/>
            <person name="Haridas S."/>
            <person name="Pangalinan J."/>
            <person name="Salamov A.A."/>
            <person name="Simmons B.A."/>
            <person name="Magnuson J.K."/>
            <person name="Chen J."/>
            <person name="Drula E."/>
            <person name="Henrissat B."/>
            <person name="Wiebenga A."/>
            <person name="Lubbers R.J."/>
            <person name="Gomes A.C."/>
            <person name="Makela M.R."/>
            <person name="Stajich J."/>
            <person name="Grigoriev I.V."/>
            <person name="Mortensen U.H."/>
            <person name="De Vries R.P."/>
            <person name="Baker S.E."/>
            <person name="Andersen M.R."/>
        </authorList>
    </citation>
    <scope>NUCLEOTIDE SEQUENCE [LARGE SCALE GENOMIC DNA]</scope>
    <source>
        <strain evidence="1 2">CBS 209.92</strain>
    </source>
</reference>
<organism evidence="1 2">
    <name type="scientific">Aspergillus keveii</name>
    <dbReference type="NCBI Taxonomy" id="714993"/>
    <lineage>
        <taxon>Eukaryota</taxon>
        <taxon>Fungi</taxon>
        <taxon>Dikarya</taxon>
        <taxon>Ascomycota</taxon>
        <taxon>Pezizomycotina</taxon>
        <taxon>Eurotiomycetes</taxon>
        <taxon>Eurotiomycetidae</taxon>
        <taxon>Eurotiales</taxon>
        <taxon>Aspergillaceae</taxon>
        <taxon>Aspergillus</taxon>
        <taxon>Aspergillus subgen. Nidulantes</taxon>
    </lineage>
</organism>
<dbReference type="EMBL" id="JBFTWV010000006">
    <property type="protein sequence ID" value="KAL2799795.1"/>
    <property type="molecule type" value="Genomic_DNA"/>
</dbReference>
<proteinExistence type="predicted"/>
<protein>
    <submittedName>
        <fullName evidence="1">Uncharacterized protein</fullName>
    </submittedName>
</protein>
<sequence length="157" mass="17480">MINILRGNQLWAQVVLMKKTRSGDLPEPQGQCSTMTMKWSAILGAESRAMKKERESCNCCLKVQEPGTFKPSNWPAKQNTKIEEPANGYVSASASLRVIDTRRQSHNNWMFSTLHEARNERTMKPSASLRATGGLELVVFIPRNWGCDAAGPIEGES</sequence>
<evidence type="ECO:0000313" key="2">
    <source>
        <dbReference type="Proteomes" id="UP001610563"/>
    </source>
</evidence>
<accession>A0ABR4GL57</accession>
<evidence type="ECO:0000313" key="1">
    <source>
        <dbReference type="EMBL" id="KAL2799795.1"/>
    </source>
</evidence>